<dbReference type="EMBL" id="VNIQ01000007">
    <property type="protein sequence ID" value="TYQ01699.1"/>
    <property type="molecule type" value="Genomic_DNA"/>
</dbReference>
<feature type="domain" description="Luciferase-like" evidence="1">
    <location>
        <begin position="25"/>
        <end position="306"/>
    </location>
</feature>
<evidence type="ECO:0000259" key="1">
    <source>
        <dbReference type="Pfam" id="PF00296"/>
    </source>
</evidence>
<accession>A0A652YK01</accession>
<dbReference type="GO" id="GO:0004497">
    <property type="term" value="F:monooxygenase activity"/>
    <property type="evidence" value="ECO:0007669"/>
    <property type="project" value="UniProtKB-KW"/>
</dbReference>
<reference evidence="2" key="1">
    <citation type="submission" date="2019-07" db="EMBL/GenBank/DDBJ databases">
        <title>Genomic Encyclopedia of Type Strains, Phase IV (KMG-IV): sequencing the most valuable type-strain genomes for metagenomic binning, comparative biology and taxonomic classification.</title>
        <authorList>
            <person name="Goeker M."/>
        </authorList>
    </citation>
    <scope>NUCLEOTIDE SEQUENCE</scope>
    <source>
        <strain evidence="2">DSM 44596</strain>
    </source>
</reference>
<sequence>MTSVAAPIGAGIEDGRPFRLNFLLHLDRDLSPAQAYREAIELFVAAEELGYDSGWVIQRHFRQGNEHISAPLVTLAAIAQHTSRIRLGTGVLVLPLEDPLKVAEDAATLDVLSNGRLELGLGSGPFPGAWEAFGRDLSDKQRLVDESIDRLPGALEGKSLNSAGEVLYPPGHGVRGRLWQATTSEPTHAHDAARAAALAGDGLQLSRATTFRGGSAREAQERQAAWIDSYRGAWNDPVRSPRVQVSRAVYPHPDREVATRLVTPGVQRWQSWSTSGKQTRSQSVEDYLAADNALIGPSETLAAELAADPALRDITDLLVSFVPGVPDRDEHLRLLETSARELAPLLGWRSAAASVPS</sequence>
<dbReference type="PANTHER" id="PTHR30137">
    <property type="entry name" value="LUCIFERASE-LIKE MONOOXYGENASE"/>
    <property type="match status" value="1"/>
</dbReference>
<comment type="caution">
    <text evidence="2">The sequence shown here is derived from an EMBL/GenBank/DDBJ whole genome shotgun (WGS) entry which is preliminary data.</text>
</comment>
<name>A0A652YK01_NOCGL</name>
<dbReference type="GO" id="GO:0005829">
    <property type="term" value="C:cytosol"/>
    <property type="evidence" value="ECO:0007669"/>
    <property type="project" value="TreeGrafter"/>
</dbReference>
<organism evidence="2">
    <name type="scientific">Nocardia globerula</name>
    <dbReference type="NCBI Taxonomy" id="1818"/>
    <lineage>
        <taxon>Bacteria</taxon>
        <taxon>Bacillati</taxon>
        <taxon>Actinomycetota</taxon>
        <taxon>Actinomycetes</taxon>
        <taxon>Mycobacteriales</taxon>
        <taxon>Nocardiaceae</taxon>
        <taxon>Nocardia</taxon>
    </lineage>
</organism>
<dbReference type="SUPFAM" id="SSF51679">
    <property type="entry name" value="Bacterial luciferase-like"/>
    <property type="match status" value="1"/>
</dbReference>
<evidence type="ECO:0000313" key="2">
    <source>
        <dbReference type="EMBL" id="TYQ01699.1"/>
    </source>
</evidence>
<protein>
    <submittedName>
        <fullName evidence="2">Alkanesulfonate monooxygenase SsuD/methylene tetrahydromethanopterin reductase-like flavin-dependent oxidoreductase (Luciferase family)</fullName>
    </submittedName>
</protein>
<proteinExistence type="predicted"/>
<keyword evidence="2" id="KW-0560">Oxidoreductase</keyword>
<dbReference type="PANTHER" id="PTHR30137:SF15">
    <property type="entry name" value="BLL6902 PROTEIN"/>
    <property type="match status" value="1"/>
</dbReference>
<dbReference type="InterPro" id="IPR011251">
    <property type="entry name" value="Luciferase-like_dom"/>
</dbReference>
<gene>
    <name evidence="2" type="ORF">FNL38_107121</name>
</gene>
<dbReference type="GO" id="GO:0016705">
    <property type="term" value="F:oxidoreductase activity, acting on paired donors, with incorporation or reduction of molecular oxygen"/>
    <property type="evidence" value="ECO:0007669"/>
    <property type="project" value="InterPro"/>
</dbReference>
<keyword evidence="2" id="KW-0503">Monooxygenase</keyword>
<dbReference type="Pfam" id="PF00296">
    <property type="entry name" value="Bac_luciferase"/>
    <property type="match status" value="1"/>
</dbReference>
<dbReference type="AlphaFoldDB" id="A0A652YK01"/>
<dbReference type="InterPro" id="IPR036661">
    <property type="entry name" value="Luciferase-like_sf"/>
</dbReference>
<dbReference type="InterPro" id="IPR050766">
    <property type="entry name" value="Bact_Lucif_Oxidored"/>
</dbReference>
<dbReference type="Gene3D" id="3.20.20.30">
    <property type="entry name" value="Luciferase-like domain"/>
    <property type="match status" value="1"/>
</dbReference>